<dbReference type="PANTHER" id="PTHR42083:SF1">
    <property type="entry name" value="MARVEL DOMAIN-CONTAINING PROTEIN"/>
    <property type="match status" value="1"/>
</dbReference>
<keyword evidence="1" id="KW-0472">Membrane</keyword>
<sequence>MSLKAVQTTTGRIILGILRLLQLALALGVIGLYGRYLHRASQANEHADGRWIWAVVVGGLSGITAILYSLPFWPLRFFFIWDCLLFFFWLIVFGIFAGLYMHEDPEGNKDIERMRDAMWLDLVNWILWLVSAVVGFWYFWRYRHQRTMLTGRGRENKV</sequence>
<gene>
    <name evidence="2" type="ORF">Dda_4940</name>
</gene>
<organism evidence="2 3">
    <name type="scientific">Drechslerella dactyloides</name>
    <name type="common">Nematode-trapping fungus</name>
    <name type="synonym">Arthrobotrys dactyloides</name>
    <dbReference type="NCBI Taxonomy" id="74499"/>
    <lineage>
        <taxon>Eukaryota</taxon>
        <taxon>Fungi</taxon>
        <taxon>Dikarya</taxon>
        <taxon>Ascomycota</taxon>
        <taxon>Pezizomycotina</taxon>
        <taxon>Orbiliomycetes</taxon>
        <taxon>Orbiliales</taxon>
        <taxon>Orbiliaceae</taxon>
        <taxon>Drechslerella</taxon>
    </lineage>
</organism>
<evidence type="ECO:0000256" key="1">
    <source>
        <dbReference type="SAM" id="Phobius"/>
    </source>
</evidence>
<proteinExistence type="predicted"/>
<name>A0AAD6NIE0_DREDA</name>
<dbReference type="EMBL" id="JAQGDS010000005">
    <property type="protein sequence ID" value="KAJ6260711.1"/>
    <property type="molecule type" value="Genomic_DNA"/>
</dbReference>
<accession>A0AAD6NIE0</accession>
<keyword evidence="3" id="KW-1185">Reference proteome</keyword>
<feature type="transmembrane region" description="Helical" evidence="1">
    <location>
        <begin position="12"/>
        <end position="31"/>
    </location>
</feature>
<feature type="transmembrane region" description="Helical" evidence="1">
    <location>
        <begin position="77"/>
        <end position="102"/>
    </location>
</feature>
<evidence type="ECO:0000313" key="2">
    <source>
        <dbReference type="EMBL" id="KAJ6260711.1"/>
    </source>
</evidence>
<dbReference type="AlphaFoldDB" id="A0AAD6NIE0"/>
<evidence type="ECO:0008006" key="4">
    <source>
        <dbReference type="Google" id="ProtNLM"/>
    </source>
</evidence>
<protein>
    <recommendedName>
        <fullName evidence="4">MARVEL domain-containing protein</fullName>
    </recommendedName>
</protein>
<keyword evidence="1" id="KW-0812">Transmembrane</keyword>
<keyword evidence="1" id="KW-1133">Transmembrane helix</keyword>
<feature type="transmembrane region" description="Helical" evidence="1">
    <location>
        <begin position="122"/>
        <end position="140"/>
    </location>
</feature>
<evidence type="ECO:0000313" key="3">
    <source>
        <dbReference type="Proteomes" id="UP001221413"/>
    </source>
</evidence>
<dbReference type="PANTHER" id="PTHR42083">
    <property type="entry name" value="MARVEL DOMAIN-CONTAINING PROTEIN"/>
    <property type="match status" value="1"/>
</dbReference>
<dbReference type="Proteomes" id="UP001221413">
    <property type="component" value="Unassembled WGS sequence"/>
</dbReference>
<comment type="caution">
    <text evidence="2">The sequence shown here is derived from an EMBL/GenBank/DDBJ whole genome shotgun (WGS) entry which is preliminary data.</text>
</comment>
<feature type="transmembrane region" description="Helical" evidence="1">
    <location>
        <begin position="51"/>
        <end position="70"/>
    </location>
</feature>
<reference evidence="2" key="1">
    <citation type="submission" date="2023-01" db="EMBL/GenBank/DDBJ databases">
        <title>The chitinases involved in constricting ring structure development in the nematode-trapping fungus Drechslerella dactyloides.</title>
        <authorList>
            <person name="Wang R."/>
            <person name="Zhang L."/>
            <person name="Tang P."/>
            <person name="Li S."/>
            <person name="Liang L."/>
        </authorList>
    </citation>
    <scope>NUCLEOTIDE SEQUENCE</scope>
    <source>
        <strain evidence="2">YMF1.00031</strain>
    </source>
</reference>